<dbReference type="Proteomes" id="UP001516023">
    <property type="component" value="Unassembled WGS sequence"/>
</dbReference>
<accession>A0ABD3PH35</accession>
<keyword evidence="2" id="KW-1185">Reference proteome</keyword>
<evidence type="ECO:0000313" key="2">
    <source>
        <dbReference type="Proteomes" id="UP001516023"/>
    </source>
</evidence>
<comment type="caution">
    <text evidence="1">The sequence shown here is derived from an EMBL/GenBank/DDBJ whole genome shotgun (WGS) entry which is preliminary data.</text>
</comment>
<organism evidence="1 2">
    <name type="scientific">Cyclotella cryptica</name>
    <dbReference type="NCBI Taxonomy" id="29204"/>
    <lineage>
        <taxon>Eukaryota</taxon>
        <taxon>Sar</taxon>
        <taxon>Stramenopiles</taxon>
        <taxon>Ochrophyta</taxon>
        <taxon>Bacillariophyta</taxon>
        <taxon>Coscinodiscophyceae</taxon>
        <taxon>Thalassiosirophycidae</taxon>
        <taxon>Stephanodiscales</taxon>
        <taxon>Stephanodiscaceae</taxon>
        <taxon>Cyclotella</taxon>
    </lineage>
</organism>
<reference evidence="1 2" key="1">
    <citation type="journal article" date="2020" name="G3 (Bethesda)">
        <title>Improved Reference Genome for Cyclotella cryptica CCMP332, a Model for Cell Wall Morphogenesis, Salinity Adaptation, and Lipid Production in Diatoms (Bacillariophyta).</title>
        <authorList>
            <person name="Roberts W.R."/>
            <person name="Downey K.M."/>
            <person name="Ruck E.C."/>
            <person name="Traller J.C."/>
            <person name="Alverson A.J."/>
        </authorList>
    </citation>
    <scope>NUCLEOTIDE SEQUENCE [LARGE SCALE GENOMIC DNA]</scope>
    <source>
        <strain evidence="1 2">CCMP332</strain>
    </source>
</reference>
<sequence length="124" mass="13444">MAREIVSRLKSVLGLALGKNISAIGNRLATSHLSPPSRPSVTTKTIKETTRTIIAPLFIVSNNHNNHYPPSNHPLHQIRMTHRTSIGPTSSSRQNPLPNTGGARTIGIRIQIVSGGVRIKLMIC</sequence>
<protein>
    <submittedName>
        <fullName evidence="1">Uncharacterized protein</fullName>
    </submittedName>
</protein>
<proteinExistence type="predicted"/>
<dbReference type="EMBL" id="JABMIG020000178">
    <property type="protein sequence ID" value="KAL3787267.1"/>
    <property type="molecule type" value="Genomic_DNA"/>
</dbReference>
<evidence type="ECO:0000313" key="1">
    <source>
        <dbReference type="EMBL" id="KAL3787267.1"/>
    </source>
</evidence>
<dbReference type="AlphaFoldDB" id="A0ABD3PH35"/>
<gene>
    <name evidence="1" type="ORF">HJC23_004141</name>
</gene>
<name>A0ABD3PH35_9STRA</name>